<evidence type="ECO:0000313" key="1">
    <source>
        <dbReference type="EMBL" id="GGF21828.1"/>
    </source>
</evidence>
<comment type="caution">
    <text evidence="1">The sequence shown here is derived from an EMBL/GenBank/DDBJ whole genome shotgun (WGS) entry which is preliminary data.</text>
</comment>
<gene>
    <name evidence="1" type="ORF">GCM10011383_36810</name>
</gene>
<evidence type="ECO:0000313" key="2">
    <source>
        <dbReference type="Proteomes" id="UP000632273"/>
    </source>
</evidence>
<protein>
    <submittedName>
        <fullName evidence="1">Uncharacterized protein</fullName>
    </submittedName>
</protein>
<sequence length="77" mass="8407">MPLMRFLFCHWWLLGLGLFLGGTGVLQANPADSPNSLRALLPSTRAQQLHRIDSVRALVQAHPQPDTTRDSADASGN</sequence>
<proteinExistence type="predicted"/>
<dbReference type="EMBL" id="BMHT01000007">
    <property type="protein sequence ID" value="GGF21828.1"/>
    <property type="molecule type" value="Genomic_DNA"/>
</dbReference>
<name>A0ABQ1UPA3_9BACT</name>
<dbReference type="Proteomes" id="UP000632273">
    <property type="component" value="Unassembled WGS sequence"/>
</dbReference>
<organism evidence="1 2">
    <name type="scientific">Hymenobacter cavernae</name>
    <dbReference type="NCBI Taxonomy" id="2044852"/>
    <lineage>
        <taxon>Bacteria</taxon>
        <taxon>Pseudomonadati</taxon>
        <taxon>Bacteroidota</taxon>
        <taxon>Cytophagia</taxon>
        <taxon>Cytophagales</taxon>
        <taxon>Hymenobacteraceae</taxon>
        <taxon>Hymenobacter</taxon>
    </lineage>
</organism>
<keyword evidence="2" id="KW-1185">Reference proteome</keyword>
<dbReference type="RefSeq" id="WP_188815521.1">
    <property type="nucleotide sequence ID" value="NZ_BMHT01000007.1"/>
</dbReference>
<reference evidence="2" key="1">
    <citation type="journal article" date="2019" name="Int. J. Syst. Evol. Microbiol.">
        <title>The Global Catalogue of Microorganisms (GCM) 10K type strain sequencing project: providing services to taxonomists for standard genome sequencing and annotation.</title>
        <authorList>
            <consortium name="The Broad Institute Genomics Platform"/>
            <consortium name="The Broad Institute Genome Sequencing Center for Infectious Disease"/>
            <person name="Wu L."/>
            <person name="Ma J."/>
        </authorList>
    </citation>
    <scope>NUCLEOTIDE SEQUENCE [LARGE SCALE GENOMIC DNA]</scope>
    <source>
        <strain evidence="2">CGMCC 1.15197</strain>
    </source>
</reference>
<accession>A0ABQ1UPA3</accession>